<evidence type="ECO:0000256" key="1">
    <source>
        <dbReference type="SAM" id="Phobius"/>
    </source>
</evidence>
<accession>A0A1V9YNQ8</accession>
<keyword evidence="1" id="KW-0812">Transmembrane</keyword>
<keyword evidence="1" id="KW-0472">Membrane</keyword>
<dbReference type="OrthoDB" id="69603at2759"/>
<feature type="transmembrane region" description="Helical" evidence="1">
    <location>
        <begin position="1615"/>
        <end position="1636"/>
    </location>
</feature>
<evidence type="ECO:0000313" key="2">
    <source>
        <dbReference type="EMBL" id="OQR87324.1"/>
    </source>
</evidence>
<feature type="transmembrane region" description="Helical" evidence="1">
    <location>
        <begin position="909"/>
        <end position="936"/>
    </location>
</feature>
<evidence type="ECO:0000313" key="3">
    <source>
        <dbReference type="Proteomes" id="UP000243579"/>
    </source>
</evidence>
<feature type="transmembrane region" description="Helical" evidence="1">
    <location>
        <begin position="1504"/>
        <end position="1525"/>
    </location>
</feature>
<keyword evidence="1" id="KW-1133">Transmembrane helix</keyword>
<name>A0A1V9YNQ8_ACHHY</name>
<protein>
    <recommendedName>
        <fullName evidence="4">Transmembrane protein</fullName>
    </recommendedName>
</protein>
<feature type="transmembrane region" description="Helical" evidence="1">
    <location>
        <begin position="788"/>
        <end position="806"/>
    </location>
</feature>
<dbReference type="Proteomes" id="UP000243579">
    <property type="component" value="Unassembled WGS sequence"/>
</dbReference>
<comment type="caution">
    <text evidence="2">The sequence shown here is derived from an EMBL/GenBank/DDBJ whole genome shotgun (WGS) entry which is preliminary data.</text>
</comment>
<proteinExistence type="predicted"/>
<gene>
    <name evidence="2" type="ORF">ACHHYP_09135</name>
</gene>
<reference evidence="2 3" key="1">
    <citation type="journal article" date="2014" name="Genome Biol. Evol.">
        <title>The secreted proteins of Achlya hypogyna and Thraustotheca clavata identify the ancestral oomycete secretome and reveal gene acquisitions by horizontal gene transfer.</title>
        <authorList>
            <person name="Misner I."/>
            <person name="Blouin N."/>
            <person name="Leonard G."/>
            <person name="Richards T.A."/>
            <person name="Lane C.E."/>
        </authorList>
    </citation>
    <scope>NUCLEOTIDE SEQUENCE [LARGE SCALE GENOMIC DNA]</scope>
    <source>
        <strain evidence="2 3">ATCC 48635</strain>
    </source>
</reference>
<feature type="transmembrane region" description="Helical" evidence="1">
    <location>
        <begin position="731"/>
        <end position="752"/>
    </location>
</feature>
<keyword evidence="3" id="KW-1185">Reference proteome</keyword>
<feature type="transmembrane region" description="Helical" evidence="1">
    <location>
        <begin position="617"/>
        <end position="641"/>
    </location>
</feature>
<feature type="transmembrane region" description="Helical" evidence="1">
    <location>
        <begin position="39"/>
        <end position="59"/>
    </location>
</feature>
<sequence length="1786" mass="191935">MSDLRLGFPALPGPGRVLPLPAAAVTATPPGRTPSKVEAAVGLGYMVLSILSGIYYVLLLSRSFANDLWWDGYNLSGHEAFLIDVANKMLSPAHPNGAIVDILSPLATTRKLYTSPDASTEVYSTYARHLVLAELQSLSYAVTNLRKLTPAWALRMNSQQCWVDFNRTFEVAHTLARQARCTTKYIANAAVYHEAILRNQAWSAFIGFWGGAGTSFTIGLLSPLQATAPGRVWLAQTAAALTTYSVDDEVAYWTKTGGVTHFKLQWQDRTQTGIAESFVIENALGMQHSFEIKTVQAAAGPWASELLYWQPLNDLWAMWVFNASLIRSSTNWFGRNFTANSIERINGNTNAHGAFDPVSQLFRDVLGPFVSVDVFYIPPPPALVAVYDALRTTVALTLASNPTALAPYEALGTAATTVQPTPPAWQAVDLVFYGGSPMCPWNSGTTYVQDAMSFLDSCVSTSPFSVSLAEPDKLLFAFLFGAPAVTDVCALSATSTGCVAALQDAVALYDKIQIPASTLALASAATTAVAQIHPSIMQFTANANQSHWSLLLQPLVDDSVAWSFYGYVMLYDWALGRREVLQLDGDVSTMVLISSELDAQKVPTTGGAGYVERATVVIVYLIAATSAILAGVGVLCLAYAFSGPVVGRNLFFFNRVVGTTWVGRPLLCLRGASAVCLLSTASLELVHRGGFSRLVLAPRSFWASVVVAGEATWITLVLHDVVLVADATSTARLGPVCSCALWAAILLIDLVAPVEPVGRVARSCSSTNMDYAVACSSAVVALGSTSRVWVLLGLQVAVVVGGYVVGRCTSRRSSAHHTKTLLLSGAAHTFLTPLPGSSDGLVVLDNISCVLTGLLPTAFDGRKYLFDMPLWLFVDNSVPMAHGVGLRSPVFEGSKRRASTRRGSAQRRAAAAVSWLAAVGGFAYILCSIASSISYVQVTAVDMANNIFWSTFNMTGTGAFVGNWLNEQLVLGVAPGPVALHTPSVQLPSFFGATTARITAPANFGAALQHTRLTSLKAAIAGLRVTDACATPWISTAYCYVDFNRTWDLAHSAARQARCASGTTNGAVYLESLLRNVHWDEWCVCWGNVFDVAIGQSLATTISGREFLASVEVRVPLASEVSYWAAAGLTAYDVQWQNYKRLGIDNSYAILNAYGVAYTLTLQSLNGAYRVPRQTSFKMHWGLANDLAAIASNTSGIGGRSLVRGSANYAFANTTMQAVLMANGTLASPLPEAFGILSTIALGPFGTIDMIYVSVPPRLAAFLRNLLDSLRTTLAGSLATQAAYFNITPLAASYPLPLAWYDPHPLGYGGSPLCPGAARAAGSKLNGPRQFFSFDAPCSTGAPVSALLEPSREAYVFMATMARLSDLQTVCPNDPYNRGACIGGYPLRLAAFVQSYLPPVDPASVARLANAIEALDIRAMVWASLNATSPMLLWTTNIVGAADTTYAFFGWNYIFDWGMGRREVVRFAGDVGQLTLVSELQTPHGEDVLAWQVPTNIAQYFRAGVFYVTYVMIAVATAAGVYIVVSRGHIQGINMLELARVGGHVWVGRPFLFLRSVTALTLLSTSTLELQYSGYVSSLSLVALPWYKTLLAASEVTWLVAVVNDVMMVVTRSYTAVYATPNSVLVWVIVAALTAVDPVMPRTTIEARCDLAQMDLQVTCSSATIEIGQSTRLWTLVGIVLGCNVLCYALTRCYYRSNAPACEATSLLLSSGAKHLFLHSNRTFDDTYYLDRASAAINGMLTLSHRGHIYALDFKLWRFLVFQEPSGIPDTEAHAAAWRHGVPLTD</sequence>
<feature type="transmembrane region" description="Helical" evidence="1">
    <location>
        <begin position="701"/>
        <end position="725"/>
    </location>
</feature>
<feature type="transmembrane region" description="Helical" evidence="1">
    <location>
        <begin position="1673"/>
        <end position="1691"/>
    </location>
</feature>
<dbReference type="EMBL" id="JNBR01001450">
    <property type="protein sequence ID" value="OQR87324.1"/>
    <property type="molecule type" value="Genomic_DNA"/>
</dbReference>
<organism evidence="2 3">
    <name type="scientific">Achlya hypogyna</name>
    <name type="common">Oomycete</name>
    <name type="synonym">Protoachlya hypogyna</name>
    <dbReference type="NCBI Taxonomy" id="1202772"/>
    <lineage>
        <taxon>Eukaryota</taxon>
        <taxon>Sar</taxon>
        <taxon>Stramenopiles</taxon>
        <taxon>Oomycota</taxon>
        <taxon>Saprolegniomycetes</taxon>
        <taxon>Saprolegniales</taxon>
        <taxon>Achlyaceae</taxon>
        <taxon>Achlya</taxon>
    </lineage>
</organism>
<evidence type="ECO:0008006" key="4">
    <source>
        <dbReference type="Google" id="ProtNLM"/>
    </source>
</evidence>